<dbReference type="Pfam" id="PF14383">
    <property type="entry name" value="VARLMGL"/>
    <property type="match status" value="1"/>
</dbReference>
<comment type="caution">
    <text evidence="5">The sequence shown here is derived from an EMBL/GenBank/DDBJ whole genome shotgun (WGS) entry which is preliminary data.</text>
</comment>
<feature type="region of interest" description="Disordered" evidence="1">
    <location>
        <begin position="1"/>
        <end position="56"/>
    </location>
</feature>
<feature type="region of interest" description="Disordered" evidence="1">
    <location>
        <begin position="591"/>
        <end position="624"/>
    </location>
</feature>
<dbReference type="OrthoDB" id="1925259at2759"/>
<protein>
    <recommendedName>
        <fullName evidence="7">DUF4378 domain-containing protein</fullName>
    </recommendedName>
</protein>
<dbReference type="InterPro" id="IPR025486">
    <property type="entry name" value="DUF4378"/>
</dbReference>
<feature type="region of interest" description="Disordered" evidence="1">
    <location>
        <begin position="542"/>
        <end position="578"/>
    </location>
</feature>
<accession>A0A7J7M1Y7</accession>
<evidence type="ECO:0000259" key="4">
    <source>
        <dbReference type="Pfam" id="PF14383"/>
    </source>
</evidence>
<dbReference type="EMBL" id="JACGCM010001825">
    <property type="protein sequence ID" value="KAF6148889.1"/>
    <property type="molecule type" value="Genomic_DNA"/>
</dbReference>
<evidence type="ECO:0000256" key="1">
    <source>
        <dbReference type="SAM" id="MobiDB-lite"/>
    </source>
</evidence>
<dbReference type="Pfam" id="PF14309">
    <property type="entry name" value="DUF4378"/>
    <property type="match status" value="1"/>
</dbReference>
<feature type="compositionally biased region" description="Low complexity" evidence="1">
    <location>
        <begin position="38"/>
        <end position="51"/>
    </location>
</feature>
<reference evidence="5 6" key="1">
    <citation type="journal article" date="2020" name="IScience">
        <title>Genome Sequencing of the Endangered Kingdonia uniflora (Circaeasteraceae, Ranunculales) Reveals Potential Mechanisms of Evolutionary Specialization.</title>
        <authorList>
            <person name="Sun Y."/>
            <person name="Deng T."/>
            <person name="Zhang A."/>
            <person name="Moore M.J."/>
            <person name="Landis J.B."/>
            <person name="Lin N."/>
            <person name="Zhang H."/>
            <person name="Zhang X."/>
            <person name="Huang J."/>
            <person name="Zhang X."/>
            <person name="Sun H."/>
            <person name="Wang H."/>
        </authorList>
    </citation>
    <scope>NUCLEOTIDE SEQUENCE [LARGE SCALE GENOMIC DNA]</scope>
    <source>
        <strain evidence="5">TB1705</strain>
        <tissue evidence="5">Leaf</tissue>
    </source>
</reference>
<evidence type="ECO:0000259" key="3">
    <source>
        <dbReference type="Pfam" id="PF14309"/>
    </source>
</evidence>
<feature type="domain" description="DUF3741" evidence="4">
    <location>
        <begin position="89"/>
        <end position="109"/>
    </location>
</feature>
<dbReference type="InterPro" id="IPR022212">
    <property type="entry name" value="DUF3741"/>
</dbReference>
<feature type="compositionally biased region" description="Basic and acidic residues" evidence="1">
    <location>
        <begin position="569"/>
        <end position="578"/>
    </location>
</feature>
<dbReference type="InterPro" id="IPR032795">
    <property type="entry name" value="DUF3741-assoc"/>
</dbReference>
<feature type="region of interest" description="Disordered" evidence="1">
    <location>
        <begin position="102"/>
        <end position="144"/>
    </location>
</feature>
<dbReference type="PANTHER" id="PTHR46836">
    <property type="entry name" value="AFADIN"/>
    <property type="match status" value="1"/>
</dbReference>
<dbReference type="PANTHER" id="PTHR46836:SF8">
    <property type="entry name" value="AFADIN"/>
    <property type="match status" value="1"/>
</dbReference>
<dbReference type="AlphaFoldDB" id="A0A7J7M1Y7"/>
<sequence>MERYQQQRRFVRSHSATRDSMSGFGEGMMRSRKRVNDSKVVSDSSSCSSLSTEEDPLTCDWRQGRSKGGSVTLMKKQLAEEYLVETKLKQRPPNVVAKLMGLDSLPSQQPIHKPKKKSLEKDQQKVASVGTRERGSSYGGRSCKKNDMEQQEFKDYGGRSCKKNDMEQQEFKDVFEVLETSKVEKKNETKMDFIRETFMDVKRLSTNEKLQDSKEYHNALEVLASNSKLFLEYLQEPDSLFKKHLHDLQLQDVSSLLSKNVPVLESSNTHIYEDGEICRKSGRRTERNHEMGIATHSHNQHDAYSSSKVSRPRFDVKEETRLPSTRIVVLKPNLRNAKNATMPLPSPSSSENLPSSYKKHSVFKNSETVSLFADSHIREHLYIELDPIKHVTRGSRAIAREITRQMRHTVSRDPRDVSWSRLVGYAGDDSSGNDSREDFKAITKTSGHLPEAKCRYCPSTSFSIESSVSREAKKRLSERWKMTQRVQELKSVSRGSNTLGEMLAMPDRDISPAMLNMSDGNVSRGTPFGISSRDGWKDECARSLSRSMSLPTSSNDFGSPKSNARHRSRSSDRCSGKDALIRVSTKSKKENFDGNVGISTKINPRSKHKRHHSYNRSREAHTVKEVPPKQVELRKTLEDINLSEKNHMTVAMPDGGHEETIQVSDEIAVASSGNAELSAIAEEQLSAVIISCLASAQKGEQSSAINLDDSIPEVMSIIPADESSQAAYEVDSPASSLDVEQASPVSVLEPSSAEDLPCGSESFESVSADLHGLRMQLQLLKLEKSDAYSEISETDIVSIKDIEEEGSLDLPDEKRETTEVIEAEEYIGFLYLVDVLVESGFHNVDWNVVLATWYSPDSPVDPSIFEKLENKYSGHMTMTERKLLFDRINFGLMKIFQPYRDPHPWVKPKRSVGFRRRNAVLAEELWNILVSQEGDESDIMDNFLEKKMGWMDLEDHIDVVGRYIQSLLLDELVAEFVGA</sequence>
<dbReference type="Pfam" id="PF12552">
    <property type="entry name" value="DUF3741"/>
    <property type="match status" value="1"/>
</dbReference>
<feature type="compositionally biased region" description="Basic residues" evidence="1">
    <location>
        <begin position="604"/>
        <end position="615"/>
    </location>
</feature>
<keyword evidence="6" id="KW-1185">Reference proteome</keyword>
<name>A0A7J7M1Y7_9MAGN</name>
<feature type="compositionally biased region" description="Low complexity" evidence="1">
    <location>
        <begin position="542"/>
        <end position="554"/>
    </location>
</feature>
<evidence type="ECO:0008006" key="7">
    <source>
        <dbReference type="Google" id="ProtNLM"/>
    </source>
</evidence>
<dbReference type="Proteomes" id="UP000541444">
    <property type="component" value="Unassembled WGS sequence"/>
</dbReference>
<evidence type="ECO:0000313" key="5">
    <source>
        <dbReference type="EMBL" id="KAF6148889.1"/>
    </source>
</evidence>
<gene>
    <name evidence="5" type="ORF">GIB67_014260</name>
</gene>
<proteinExistence type="predicted"/>
<evidence type="ECO:0000259" key="2">
    <source>
        <dbReference type="Pfam" id="PF12552"/>
    </source>
</evidence>
<organism evidence="5 6">
    <name type="scientific">Kingdonia uniflora</name>
    <dbReference type="NCBI Taxonomy" id="39325"/>
    <lineage>
        <taxon>Eukaryota</taxon>
        <taxon>Viridiplantae</taxon>
        <taxon>Streptophyta</taxon>
        <taxon>Embryophyta</taxon>
        <taxon>Tracheophyta</taxon>
        <taxon>Spermatophyta</taxon>
        <taxon>Magnoliopsida</taxon>
        <taxon>Ranunculales</taxon>
        <taxon>Circaeasteraceae</taxon>
        <taxon>Kingdonia</taxon>
    </lineage>
</organism>
<feature type="domain" description="DUF4378" evidence="3">
    <location>
        <begin position="829"/>
        <end position="975"/>
    </location>
</feature>
<feature type="domain" description="DUF3741" evidence="2">
    <location>
        <begin position="196"/>
        <end position="239"/>
    </location>
</feature>
<evidence type="ECO:0000313" key="6">
    <source>
        <dbReference type="Proteomes" id="UP000541444"/>
    </source>
</evidence>